<dbReference type="STRING" id="1631249.BQ8794_90301"/>
<evidence type="ECO:0000259" key="1">
    <source>
        <dbReference type="Pfam" id="PF03167"/>
    </source>
</evidence>
<dbReference type="Gene3D" id="3.40.470.10">
    <property type="entry name" value="Uracil-DNA glycosylase-like domain"/>
    <property type="match status" value="1"/>
</dbReference>
<keyword evidence="3" id="KW-1185">Reference proteome</keyword>
<dbReference type="Proteomes" id="UP000188388">
    <property type="component" value="Unassembled WGS sequence"/>
</dbReference>
<dbReference type="RefSeq" id="WP_077384126.1">
    <property type="nucleotide sequence ID" value="NZ_FTPD01000082.1"/>
</dbReference>
<dbReference type="InterPro" id="IPR036895">
    <property type="entry name" value="Uracil-DNA_glycosylase-like_sf"/>
</dbReference>
<dbReference type="Pfam" id="PF03167">
    <property type="entry name" value="UDG"/>
    <property type="match status" value="1"/>
</dbReference>
<protein>
    <recommendedName>
        <fullName evidence="1">Uracil-DNA glycosylase-like domain-containing protein</fullName>
    </recommendedName>
</protein>
<dbReference type="EMBL" id="FTPD01000082">
    <property type="protein sequence ID" value="SIT60136.1"/>
    <property type="molecule type" value="Genomic_DNA"/>
</dbReference>
<proteinExistence type="predicted"/>
<organism evidence="2 3">
    <name type="scientific">Mesorhizobium prunaredense</name>
    <dbReference type="NCBI Taxonomy" id="1631249"/>
    <lineage>
        <taxon>Bacteria</taxon>
        <taxon>Pseudomonadati</taxon>
        <taxon>Pseudomonadota</taxon>
        <taxon>Alphaproteobacteria</taxon>
        <taxon>Hyphomicrobiales</taxon>
        <taxon>Phyllobacteriaceae</taxon>
        <taxon>Mesorhizobium</taxon>
    </lineage>
</organism>
<dbReference type="SUPFAM" id="SSF52141">
    <property type="entry name" value="Uracil-DNA glycosylase-like"/>
    <property type="match status" value="1"/>
</dbReference>
<sequence length="218" mass="24687">MDAAEVIVEAIRQIPSGSGLFNHYESYEAACEDADAPKLRRHNLGLYVRSFIERQPADLWIAEAPSRYGARWSGVPFTHQGNLKEMAEMLGLPNSFAVPTRDPESGASRTSLAIWEIFPRPMPLLWNVVMLHPFKLRNGQIRNAETTREHHELCRESLTLVLDTFRPKRIIAIGSVSAKALGRMGVPVRQVAHPRRNRHHLFWADMKKLGIGRSCSPF</sequence>
<dbReference type="AlphaFoldDB" id="A0A1R3VJQ9"/>
<evidence type="ECO:0000313" key="2">
    <source>
        <dbReference type="EMBL" id="SIT60136.1"/>
    </source>
</evidence>
<accession>A0A1R3VJQ9</accession>
<dbReference type="InterPro" id="IPR005122">
    <property type="entry name" value="Uracil-DNA_glycosylase-like"/>
</dbReference>
<gene>
    <name evidence="2" type="ORF">BQ8794_90301</name>
</gene>
<name>A0A1R3VJQ9_9HYPH</name>
<feature type="domain" description="Uracil-DNA glycosylase-like" evidence="1">
    <location>
        <begin position="60"/>
        <end position="195"/>
    </location>
</feature>
<evidence type="ECO:0000313" key="3">
    <source>
        <dbReference type="Proteomes" id="UP000188388"/>
    </source>
</evidence>
<reference evidence="3" key="1">
    <citation type="submission" date="2017-01" db="EMBL/GenBank/DDBJ databases">
        <authorList>
            <person name="Brunel B."/>
        </authorList>
    </citation>
    <scope>NUCLEOTIDE SEQUENCE [LARGE SCALE GENOMIC DNA]</scope>
</reference>